<feature type="region of interest" description="Disordered" evidence="1">
    <location>
        <begin position="334"/>
        <end position="353"/>
    </location>
</feature>
<dbReference type="Proteomes" id="UP000184546">
    <property type="component" value="Unassembled WGS sequence"/>
</dbReference>
<feature type="region of interest" description="Disordered" evidence="1">
    <location>
        <begin position="214"/>
        <end position="268"/>
    </location>
</feature>
<keyword evidence="4" id="KW-1185">Reference proteome</keyword>
<dbReference type="STRING" id="690307.A0A1L9WP09"/>
<keyword evidence="2" id="KW-0472">Membrane</keyword>
<dbReference type="SMART" id="SM00028">
    <property type="entry name" value="TPR"/>
    <property type="match status" value="2"/>
</dbReference>
<dbReference type="InterPro" id="IPR040201">
    <property type="entry name" value="Mrg3-like"/>
</dbReference>
<evidence type="ECO:0000313" key="3">
    <source>
        <dbReference type="EMBL" id="OJJ97915.1"/>
    </source>
</evidence>
<dbReference type="PANTHER" id="PTHR28142:SF1">
    <property type="entry name" value="MITOCHONDRIAL INNER MEMBRANE I-AAA PROTEASE SUPERCOMPLEX SUBUNIT MGR3-RELATED"/>
    <property type="match status" value="1"/>
</dbReference>
<accession>A0A1L9WP09</accession>
<feature type="transmembrane region" description="Helical" evidence="2">
    <location>
        <begin position="88"/>
        <end position="109"/>
    </location>
</feature>
<gene>
    <name evidence="3" type="ORF">ASPACDRAFT_122672</name>
</gene>
<name>A0A1L9WP09_ASPA1</name>
<dbReference type="Gene3D" id="1.25.40.10">
    <property type="entry name" value="Tetratricopeptide repeat domain"/>
    <property type="match status" value="1"/>
</dbReference>
<sequence length="522" mass="57787">MLSTLSRRATSALPRIRTLTPQNARHPFSTTRISSRPRLTATTTTTIPLTLQSTTLTTQPTRRTLTTAQKWKLGFRKARKDIWRKNPIVLPLALLSVFSATCLFAYIAYVEVTQVAPQYSKFPPPMAERLRTAVYYTDVDLQPQKAMAAYKDAIHIGLEMGLHQYSDEILGVHLQVSHMLEKAGLVSASVKVLEQTRAGALAWVYRTRRARSLPQKPTVTTPVDPNDASKEAVEKRIRQATGEDVGEKDAVKRDDEQPGASTPDPAKEAEFQAWEDRQQSKVLKKCVGMSMKLAELYESDYMQDLEKAEENQRQAVELCLTEMNRRVALGLPVGNQTKATPTTPTTTNAEANDEDDGWMNLEEIAVALKDLANLYFTQGKYDLCLPLFIRASDVMKAAESDTPTCKQPFLMASIGATMGEIAAAPKPVAGMRAPREQVIAQARQWLDQARAVAGKIDPQGQEAECNEACVAALQSLGELARLEKKPDVAREHYKNALSIAQRLDEPGLVEGVKAALKEIKTQ</sequence>
<proteinExistence type="predicted"/>
<feature type="compositionally biased region" description="Basic and acidic residues" evidence="1">
    <location>
        <begin position="245"/>
        <end position="256"/>
    </location>
</feature>
<keyword evidence="2" id="KW-1133">Transmembrane helix</keyword>
<dbReference type="InterPro" id="IPR011990">
    <property type="entry name" value="TPR-like_helical_dom_sf"/>
</dbReference>
<dbReference type="RefSeq" id="XP_020054255.1">
    <property type="nucleotide sequence ID" value="XM_020196560.1"/>
</dbReference>
<feature type="compositionally biased region" description="Basic and acidic residues" evidence="1">
    <location>
        <begin position="227"/>
        <end position="237"/>
    </location>
</feature>
<keyword evidence="2" id="KW-0812">Transmembrane</keyword>
<evidence type="ECO:0000256" key="1">
    <source>
        <dbReference type="SAM" id="MobiDB-lite"/>
    </source>
</evidence>
<evidence type="ECO:0000256" key="2">
    <source>
        <dbReference type="SAM" id="Phobius"/>
    </source>
</evidence>
<dbReference type="GeneID" id="30970374"/>
<dbReference type="PANTHER" id="PTHR28142">
    <property type="entry name" value="MITOCHONDRIAL INNER MEMBRANE I-AAA PROTEASE SUPERCOMPLEX SUBUNIT MGR3-RELATED"/>
    <property type="match status" value="1"/>
</dbReference>
<dbReference type="InterPro" id="IPR019734">
    <property type="entry name" value="TPR_rpt"/>
</dbReference>
<dbReference type="GO" id="GO:0031942">
    <property type="term" value="C:i-AAA complex"/>
    <property type="evidence" value="ECO:0007669"/>
    <property type="project" value="TreeGrafter"/>
</dbReference>
<dbReference type="EMBL" id="KV878981">
    <property type="protein sequence ID" value="OJJ97915.1"/>
    <property type="molecule type" value="Genomic_DNA"/>
</dbReference>
<evidence type="ECO:0000313" key="4">
    <source>
        <dbReference type="Proteomes" id="UP000184546"/>
    </source>
</evidence>
<reference evidence="4" key="1">
    <citation type="journal article" date="2017" name="Genome Biol.">
        <title>Comparative genomics reveals high biological diversity and specific adaptations in the industrially and medically important fungal genus Aspergillus.</title>
        <authorList>
            <person name="de Vries R.P."/>
            <person name="Riley R."/>
            <person name="Wiebenga A."/>
            <person name="Aguilar-Osorio G."/>
            <person name="Amillis S."/>
            <person name="Uchima C.A."/>
            <person name="Anderluh G."/>
            <person name="Asadollahi M."/>
            <person name="Askin M."/>
            <person name="Barry K."/>
            <person name="Battaglia E."/>
            <person name="Bayram O."/>
            <person name="Benocci T."/>
            <person name="Braus-Stromeyer S.A."/>
            <person name="Caldana C."/>
            <person name="Canovas D."/>
            <person name="Cerqueira G.C."/>
            <person name="Chen F."/>
            <person name="Chen W."/>
            <person name="Choi C."/>
            <person name="Clum A."/>
            <person name="Dos Santos R.A."/>
            <person name="Damasio A.R."/>
            <person name="Diallinas G."/>
            <person name="Emri T."/>
            <person name="Fekete E."/>
            <person name="Flipphi M."/>
            <person name="Freyberg S."/>
            <person name="Gallo A."/>
            <person name="Gournas C."/>
            <person name="Habgood R."/>
            <person name="Hainaut M."/>
            <person name="Harispe M.L."/>
            <person name="Henrissat B."/>
            <person name="Hilden K.S."/>
            <person name="Hope R."/>
            <person name="Hossain A."/>
            <person name="Karabika E."/>
            <person name="Karaffa L."/>
            <person name="Karanyi Z."/>
            <person name="Krasevec N."/>
            <person name="Kuo A."/>
            <person name="Kusch H."/>
            <person name="LaButti K."/>
            <person name="Lagendijk E.L."/>
            <person name="Lapidus A."/>
            <person name="Levasseur A."/>
            <person name="Lindquist E."/>
            <person name="Lipzen A."/>
            <person name="Logrieco A.F."/>
            <person name="MacCabe A."/>
            <person name="Maekelae M.R."/>
            <person name="Malavazi I."/>
            <person name="Melin P."/>
            <person name="Meyer V."/>
            <person name="Mielnichuk N."/>
            <person name="Miskei M."/>
            <person name="Molnar A.P."/>
            <person name="Mule G."/>
            <person name="Ngan C.Y."/>
            <person name="Orejas M."/>
            <person name="Orosz E."/>
            <person name="Ouedraogo J.P."/>
            <person name="Overkamp K.M."/>
            <person name="Park H.-S."/>
            <person name="Perrone G."/>
            <person name="Piumi F."/>
            <person name="Punt P.J."/>
            <person name="Ram A.F."/>
            <person name="Ramon A."/>
            <person name="Rauscher S."/>
            <person name="Record E."/>
            <person name="Riano-Pachon D.M."/>
            <person name="Robert V."/>
            <person name="Roehrig J."/>
            <person name="Ruller R."/>
            <person name="Salamov A."/>
            <person name="Salih N.S."/>
            <person name="Samson R.A."/>
            <person name="Sandor E."/>
            <person name="Sanguinetti M."/>
            <person name="Schuetze T."/>
            <person name="Sepcic K."/>
            <person name="Shelest E."/>
            <person name="Sherlock G."/>
            <person name="Sophianopoulou V."/>
            <person name="Squina F.M."/>
            <person name="Sun H."/>
            <person name="Susca A."/>
            <person name="Todd R.B."/>
            <person name="Tsang A."/>
            <person name="Unkles S.E."/>
            <person name="van de Wiele N."/>
            <person name="van Rossen-Uffink D."/>
            <person name="Oliveira J.V."/>
            <person name="Vesth T.C."/>
            <person name="Visser J."/>
            <person name="Yu J.-H."/>
            <person name="Zhou M."/>
            <person name="Andersen M.R."/>
            <person name="Archer D.B."/>
            <person name="Baker S.E."/>
            <person name="Benoit I."/>
            <person name="Brakhage A.A."/>
            <person name="Braus G.H."/>
            <person name="Fischer R."/>
            <person name="Frisvad J.C."/>
            <person name="Goldman G.H."/>
            <person name="Houbraken J."/>
            <person name="Oakley B."/>
            <person name="Pocsi I."/>
            <person name="Scazzocchio C."/>
            <person name="Seiboth B."/>
            <person name="vanKuyk P.A."/>
            <person name="Wortman J."/>
            <person name="Dyer P.S."/>
            <person name="Grigoriev I.V."/>
        </authorList>
    </citation>
    <scope>NUCLEOTIDE SEQUENCE [LARGE SCALE GENOMIC DNA]</scope>
    <source>
        <strain evidence="4">ATCC 16872 / CBS 172.66 / WB 5094</strain>
    </source>
</reference>
<dbReference type="SUPFAM" id="SSF48452">
    <property type="entry name" value="TPR-like"/>
    <property type="match status" value="1"/>
</dbReference>
<organism evidence="3 4">
    <name type="scientific">Aspergillus aculeatus (strain ATCC 16872 / CBS 172.66 / WB 5094)</name>
    <dbReference type="NCBI Taxonomy" id="690307"/>
    <lineage>
        <taxon>Eukaryota</taxon>
        <taxon>Fungi</taxon>
        <taxon>Dikarya</taxon>
        <taxon>Ascomycota</taxon>
        <taxon>Pezizomycotina</taxon>
        <taxon>Eurotiomycetes</taxon>
        <taxon>Eurotiomycetidae</taxon>
        <taxon>Eurotiales</taxon>
        <taxon>Aspergillaceae</taxon>
        <taxon>Aspergillus</taxon>
        <taxon>Aspergillus subgen. Circumdati</taxon>
    </lineage>
</organism>
<dbReference type="AlphaFoldDB" id="A0A1L9WP09"/>
<protein>
    <recommendedName>
        <fullName evidence="5">TPR domain protein</fullName>
    </recommendedName>
</protein>
<evidence type="ECO:0008006" key="5">
    <source>
        <dbReference type="Google" id="ProtNLM"/>
    </source>
</evidence>
<dbReference type="GO" id="GO:0051787">
    <property type="term" value="F:misfolded protein binding"/>
    <property type="evidence" value="ECO:0007669"/>
    <property type="project" value="TreeGrafter"/>
</dbReference>
<dbReference type="OrthoDB" id="10050400at2759"/>
<dbReference type="VEuPathDB" id="FungiDB:ASPACDRAFT_122672"/>
<dbReference type="GO" id="GO:0006515">
    <property type="term" value="P:protein quality control for misfolded or incompletely synthesized proteins"/>
    <property type="evidence" value="ECO:0007669"/>
    <property type="project" value="TreeGrafter"/>
</dbReference>
<dbReference type="OMA" id="QVAMMLE"/>